<protein>
    <submittedName>
        <fullName evidence="3">D-alanyl-D-alanine carboxypeptidase</fullName>
    </submittedName>
</protein>
<sequence length="146" mass="15378">MLCGPAVVAAEGLPPPVLSALKSVQIPANSVAVVVHSVDSHFTLVSHNARQAMNPASVMKLVTTYAALDLLGPAWTWKTTAFAEADPVEGKLGGNLYLKGSSDPKFAIVSASSGSSTPRRVSACSRRRRTLAWTSSSHFWSGTRLS</sequence>
<dbReference type="GO" id="GO:0000270">
    <property type="term" value="P:peptidoglycan metabolic process"/>
    <property type="evidence" value="ECO:0007669"/>
    <property type="project" value="TreeGrafter"/>
</dbReference>
<dbReference type="GO" id="GO:0006508">
    <property type="term" value="P:proteolysis"/>
    <property type="evidence" value="ECO:0007669"/>
    <property type="project" value="InterPro"/>
</dbReference>
<reference evidence="3 4" key="1">
    <citation type="journal article" date="2019" name="Microbiome">
        <title>Annotated bacterial chromosomes from frame-shift-corrected long-read metagenomic data.</title>
        <authorList>
            <person name="Arumugam K."/>
            <person name="Bagci C."/>
            <person name="Bessarab I."/>
            <person name="Beier S."/>
            <person name="Buchfink B."/>
            <person name="Gorska A."/>
            <person name="Qiu G."/>
            <person name="Huson D.H."/>
            <person name="Williams R.B.H."/>
        </authorList>
    </citation>
    <scope>NUCLEOTIDE SEQUENCE [LARGE SCALE GENOMIC DNA]</scope>
    <source>
        <strain evidence="3">SSA1</strain>
    </source>
</reference>
<organism evidence="3 4">
    <name type="scientific">Candidatus Accumulibacter cognatus</name>
    <dbReference type="NCBI Taxonomy" id="2954383"/>
    <lineage>
        <taxon>Bacteria</taxon>
        <taxon>Pseudomonadati</taxon>
        <taxon>Pseudomonadota</taxon>
        <taxon>Betaproteobacteria</taxon>
        <taxon>Candidatus Accumulibacter</taxon>
    </lineage>
</organism>
<evidence type="ECO:0000256" key="2">
    <source>
        <dbReference type="ARBA" id="ARBA00022801"/>
    </source>
</evidence>
<dbReference type="EMBL" id="CP058708">
    <property type="protein sequence ID" value="QLH52636.1"/>
    <property type="molecule type" value="Genomic_DNA"/>
</dbReference>
<comment type="similarity">
    <text evidence="1">Belongs to the peptidase S13 family.</text>
</comment>
<dbReference type="PANTHER" id="PTHR30023:SF0">
    <property type="entry name" value="PENICILLIN-SENSITIVE CARBOXYPEPTIDASE A"/>
    <property type="match status" value="1"/>
</dbReference>
<dbReference type="PANTHER" id="PTHR30023">
    <property type="entry name" value="D-ALANYL-D-ALANINE CARBOXYPEPTIDASE"/>
    <property type="match status" value="1"/>
</dbReference>
<dbReference type="Pfam" id="PF02113">
    <property type="entry name" value="Peptidase_S13"/>
    <property type="match status" value="1"/>
</dbReference>
<gene>
    <name evidence="3" type="ORF">HWD57_18670</name>
</gene>
<dbReference type="SUPFAM" id="SSF56601">
    <property type="entry name" value="beta-lactamase/transpeptidase-like"/>
    <property type="match status" value="1"/>
</dbReference>
<keyword evidence="3" id="KW-0645">Protease</keyword>
<accession>A0A7D5SBJ3</accession>
<dbReference type="AlphaFoldDB" id="A0A7D5SBJ3"/>
<dbReference type="Gene3D" id="3.40.710.10">
    <property type="entry name" value="DD-peptidase/beta-lactamase superfamily"/>
    <property type="match status" value="1"/>
</dbReference>
<dbReference type="InterPro" id="IPR012338">
    <property type="entry name" value="Beta-lactam/transpept-like"/>
</dbReference>
<evidence type="ECO:0000313" key="3">
    <source>
        <dbReference type="EMBL" id="QLH52636.1"/>
    </source>
</evidence>
<dbReference type="KEGG" id="acog:HWD57_18670"/>
<dbReference type="GO" id="GO:0004185">
    <property type="term" value="F:serine-type carboxypeptidase activity"/>
    <property type="evidence" value="ECO:0007669"/>
    <property type="project" value="InterPro"/>
</dbReference>
<evidence type="ECO:0000313" key="4">
    <source>
        <dbReference type="Proteomes" id="UP000509684"/>
    </source>
</evidence>
<evidence type="ECO:0000256" key="1">
    <source>
        <dbReference type="ARBA" id="ARBA00006096"/>
    </source>
</evidence>
<name>A0A7D5SBJ3_9PROT</name>
<proteinExistence type="inferred from homology"/>
<dbReference type="Proteomes" id="UP000509684">
    <property type="component" value="Chromosome"/>
</dbReference>
<keyword evidence="2" id="KW-0378">Hydrolase</keyword>
<keyword evidence="3" id="KW-0121">Carboxypeptidase</keyword>
<dbReference type="InterPro" id="IPR000667">
    <property type="entry name" value="Peptidase_S13"/>
</dbReference>